<reference evidence="1" key="2">
    <citation type="submission" date="2020-09" db="EMBL/GenBank/DDBJ databases">
        <authorList>
            <person name="Sun Q."/>
            <person name="Ohkuma M."/>
        </authorList>
    </citation>
    <scope>NUCLEOTIDE SEQUENCE</scope>
    <source>
        <strain evidence="1">JCM 4234</strain>
    </source>
</reference>
<evidence type="ECO:0008006" key="3">
    <source>
        <dbReference type="Google" id="ProtNLM"/>
    </source>
</evidence>
<dbReference type="SUPFAM" id="SSF55144">
    <property type="entry name" value="LigT-like"/>
    <property type="match status" value="1"/>
</dbReference>
<evidence type="ECO:0000313" key="1">
    <source>
        <dbReference type="EMBL" id="GGS67884.1"/>
    </source>
</evidence>
<accession>A0A918GV39</accession>
<proteinExistence type="predicted"/>
<gene>
    <name evidence="1" type="ORF">GCM10010238_65850</name>
</gene>
<protein>
    <recommendedName>
        <fullName evidence="3">2'-5' RNA ligase</fullName>
    </recommendedName>
</protein>
<dbReference type="InterPro" id="IPR009097">
    <property type="entry name" value="Cyclic_Pdiesterase"/>
</dbReference>
<keyword evidence="2" id="KW-1185">Reference proteome</keyword>
<comment type="caution">
    <text evidence="1">The sequence shown here is derived from an EMBL/GenBank/DDBJ whole genome shotgun (WGS) entry which is preliminary data.</text>
</comment>
<dbReference type="EMBL" id="BMSL01000035">
    <property type="protein sequence ID" value="GGS67884.1"/>
    <property type="molecule type" value="Genomic_DNA"/>
</dbReference>
<name>A0A918GV39_STRGD</name>
<dbReference type="AlphaFoldDB" id="A0A918GV39"/>
<dbReference type="Pfam" id="PF13563">
    <property type="entry name" value="2_5_RNA_ligase2"/>
    <property type="match status" value="1"/>
</dbReference>
<dbReference type="Gene3D" id="3.90.1140.10">
    <property type="entry name" value="Cyclic phosphodiesterase"/>
    <property type="match status" value="1"/>
</dbReference>
<sequence length="173" mass="19018">MHTVELLPDPATEERVRAVWRELAARGLPSLAGHRHPTNRPHLTVAVADALPWDARRRLAEALAVLPLPLRLADPVRFTGRTRVLAWRVVPGPGLLDLHRVVWDALRPGDGAAGHPLLAPGRWTPHITLGRTRSRAASWPDDLLPPALSRPWDGAFTGARTYDSVTRATEPLS</sequence>
<dbReference type="Proteomes" id="UP000653493">
    <property type="component" value="Unassembled WGS sequence"/>
</dbReference>
<organism evidence="1 2">
    <name type="scientific">Streptomyces griseoviridis</name>
    <dbReference type="NCBI Taxonomy" id="45398"/>
    <lineage>
        <taxon>Bacteria</taxon>
        <taxon>Bacillati</taxon>
        <taxon>Actinomycetota</taxon>
        <taxon>Actinomycetes</taxon>
        <taxon>Kitasatosporales</taxon>
        <taxon>Streptomycetaceae</taxon>
        <taxon>Streptomyces</taxon>
    </lineage>
</organism>
<evidence type="ECO:0000313" key="2">
    <source>
        <dbReference type="Proteomes" id="UP000653493"/>
    </source>
</evidence>
<reference evidence="1" key="1">
    <citation type="journal article" date="2014" name="Int. J. Syst. Evol. Microbiol.">
        <title>Complete genome sequence of Corynebacterium casei LMG S-19264T (=DSM 44701T), isolated from a smear-ripened cheese.</title>
        <authorList>
            <consortium name="US DOE Joint Genome Institute (JGI-PGF)"/>
            <person name="Walter F."/>
            <person name="Albersmeier A."/>
            <person name="Kalinowski J."/>
            <person name="Ruckert C."/>
        </authorList>
    </citation>
    <scope>NUCLEOTIDE SEQUENCE</scope>
    <source>
        <strain evidence="1">JCM 4234</strain>
    </source>
</reference>